<keyword evidence="4" id="KW-0539">Nucleus</keyword>
<dbReference type="GO" id="GO:0003700">
    <property type="term" value="F:DNA-binding transcription factor activity"/>
    <property type="evidence" value="ECO:0007669"/>
    <property type="project" value="InterPro"/>
</dbReference>
<dbReference type="Pfam" id="PF00564">
    <property type="entry name" value="PB1"/>
    <property type="match status" value="1"/>
</dbReference>
<evidence type="ECO:0000256" key="1">
    <source>
        <dbReference type="ARBA" id="ARBA00023015"/>
    </source>
</evidence>
<dbReference type="CDD" id="cd06407">
    <property type="entry name" value="PB1_NLP"/>
    <property type="match status" value="1"/>
</dbReference>
<evidence type="ECO:0000313" key="9">
    <source>
        <dbReference type="Proteomes" id="UP000317650"/>
    </source>
</evidence>
<evidence type="ECO:0000313" key="8">
    <source>
        <dbReference type="EMBL" id="THU62577.1"/>
    </source>
</evidence>
<dbReference type="AlphaFoldDB" id="A0A4S8JKA9"/>
<dbReference type="Gene3D" id="3.10.20.90">
    <property type="entry name" value="Phosphatidylinositol 3-kinase Catalytic Subunit, Chain A, domain 1"/>
    <property type="match status" value="1"/>
</dbReference>
<dbReference type="Pfam" id="PF22922">
    <property type="entry name" value="GAF_NLP"/>
    <property type="match status" value="1"/>
</dbReference>
<evidence type="ECO:0000256" key="5">
    <source>
        <dbReference type="SAM" id="MobiDB-lite"/>
    </source>
</evidence>
<feature type="region of interest" description="Disordered" evidence="5">
    <location>
        <begin position="720"/>
        <end position="749"/>
    </location>
</feature>
<dbReference type="Pfam" id="PF02042">
    <property type="entry name" value="RWP-RK"/>
    <property type="match status" value="1"/>
</dbReference>
<accession>A0A4S8JKA9</accession>
<feature type="compositionally biased region" description="Basic and acidic residues" evidence="5">
    <location>
        <begin position="684"/>
        <end position="703"/>
    </location>
</feature>
<dbReference type="PANTHER" id="PTHR32002:SF35">
    <property type="entry name" value="PROTEIN NLP6"/>
    <property type="match status" value="1"/>
</dbReference>
<feature type="compositionally biased region" description="Low complexity" evidence="5">
    <location>
        <begin position="723"/>
        <end position="736"/>
    </location>
</feature>
<dbReference type="SUPFAM" id="SSF54277">
    <property type="entry name" value="CAD &amp; PB1 domains"/>
    <property type="match status" value="1"/>
</dbReference>
<keyword evidence="3" id="KW-0804">Transcription</keyword>
<dbReference type="GO" id="GO:0003677">
    <property type="term" value="F:DNA binding"/>
    <property type="evidence" value="ECO:0007669"/>
    <property type="project" value="UniProtKB-KW"/>
</dbReference>
<dbReference type="Proteomes" id="UP000317650">
    <property type="component" value="Chromosome 1"/>
</dbReference>
<dbReference type="STRING" id="52838.A0A4S8JKA9"/>
<dbReference type="InterPro" id="IPR053793">
    <property type="entry name" value="PB1-like"/>
</dbReference>
<gene>
    <name evidence="8" type="ORF">C4D60_Mb01t06580</name>
</gene>
<evidence type="ECO:0000259" key="7">
    <source>
        <dbReference type="PROSITE" id="PS51745"/>
    </source>
</evidence>
<reference evidence="8 9" key="1">
    <citation type="journal article" date="2019" name="Nat. Plants">
        <title>Genome sequencing of Musa balbisiana reveals subgenome evolution and function divergence in polyploid bananas.</title>
        <authorList>
            <person name="Yao X."/>
        </authorList>
    </citation>
    <scope>NUCLEOTIDE SEQUENCE [LARGE SCALE GENOMIC DNA]</scope>
    <source>
        <strain evidence="9">cv. DH-PKW</strain>
        <tissue evidence="8">Leaves</tissue>
    </source>
</reference>
<dbReference type="PANTHER" id="PTHR32002">
    <property type="entry name" value="PROTEIN NLP8"/>
    <property type="match status" value="1"/>
</dbReference>
<protein>
    <recommendedName>
        <fullName evidence="10">RWP-RK domain-containing protein</fullName>
    </recommendedName>
</protein>
<dbReference type="InterPro" id="IPR045012">
    <property type="entry name" value="NLP"/>
</dbReference>
<keyword evidence="1" id="KW-0805">Transcription regulation</keyword>
<feature type="domain" description="PB1" evidence="7">
    <location>
        <begin position="855"/>
        <end position="937"/>
    </location>
</feature>
<dbReference type="PROSITE" id="PS51745">
    <property type="entry name" value="PB1"/>
    <property type="match status" value="1"/>
</dbReference>
<evidence type="ECO:0008006" key="10">
    <source>
        <dbReference type="Google" id="ProtNLM"/>
    </source>
</evidence>
<feature type="region of interest" description="Disordered" evidence="5">
    <location>
        <begin position="684"/>
        <end position="706"/>
    </location>
</feature>
<feature type="region of interest" description="Disordered" evidence="5">
    <location>
        <begin position="559"/>
        <end position="582"/>
    </location>
</feature>
<evidence type="ECO:0000256" key="4">
    <source>
        <dbReference type="ARBA" id="ARBA00023242"/>
    </source>
</evidence>
<dbReference type="SMART" id="SM00666">
    <property type="entry name" value="PB1"/>
    <property type="match status" value="1"/>
</dbReference>
<dbReference type="PROSITE" id="PS51519">
    <property type="entry name" value="RWP_RK"/>
    <property type="match status" value="1"/>
</dbReference>
<evidence type="ECO:0000256" key="3">
    <source>
        <dbReference type="ARBA" id="ARBA00023163"/>
    </source>
</evidence>
<dbReference type="InterPro" id="IPR000270">
    <property type="entry name" value="PB1_dom"/>
</dbReference>
<organism evidence="8 9">
    <name type="scientific">Musa balbisiana</name>
    <name type="common">Banana</name>
    <dbReference type="NCBI Taxonomy" id="52838"/>
    <lineage>
        <taxon>Eukaryota</taxon>
        <taxon>Viridiplantae</taxon>
        <taxon>Streptophyta</taxon>
        <taxon>Embryophyta</taxon>
        <taxon>Tracheophyta</taxon>
        <taxon>Spermatophyta</taxon>
        <taxon>Magnoliopsida</taxon>
        <taxon>Liliopsida</taxon>
        <taxon>Zingiberales</taxon>
        <taxon>Musaceae</taxon>
        <taxon>Musa</taxon>
    </lineage>
</organism>
<feature type="domain" description="RWP-RK" evidence="6">
    <location>
        <begin position="572"/>
        <end position="653"/>
    </location>
</feature>
<dbReference type="EMBL" id="PYDT01000004">
    <property type="protein sequence ID" value="THU62577.1"/>
    <property type="molecule type" value="Genomic_DNA"/>
</dbReference>
<proteinExistence type="predicted"/>
<sequence length="963" mass="105971">MSDSGGRHSPPPPVSAALLDIELDLDGSPWPFDLSSFVASPFSPLFLSSSSCPPPPSSLSFQLPPSPLWFLEDRAPEIPGALAECSRFLDGSPDTTIAKANVLDSKARQVQIPVLEENCGASCVIKERMTQALRYFKESTDQQALVQVWAPVKNGSRCVLTTSGQPFILDPQSTKLLQYRTVSLMYIFSVDEDDDADMGLPGRVFTKRMPEWTPNVQYYSSKEYQRLNHALLHNVQGTLALPVFEPSGHSCIGVVEIVMTSQKVNYAYEVDKVCKALEAVNLKSSEILDHPNVVIANDGRQAALAEILEILTVVCEAEKLPLAQTWVPCRHRTVLAHGGGLKKICSSFDGSCAGQVCMSTTDVAFYIIDAHLWGFREACVEHHLQKGQGVAGRAFALRRACFSRDITEYCKSDYPLVHYARMFDLAGCLAICLRSIHSGDDDYILEFFLPAECKNSAEQQSLLNSISALLTQCFQSLKVITGVEFQEGISLQLVDLVTDDNYESIPKHLSSPRRDTHKSPETNIYEAEDNDDSRNEGNATSDLDKQQVATDLNVKKNGKIPLNSTALTDNSSRTPGKRRGKAEKMISLEVLQQYFSGSLKDAAKSLGVCPTTMKRICRHHGISRWPSRKINKVNRSLSKLKHVIESVQGAGALDLASLACPLPVALDSVPWPVSLDNLKDVKDGVTERDLSPEKSRGSEDQRNKSVSLQVHVDEHVHLQVEAGGDSHCSTGSSSEGSMDDTPTSQGSCQGNPVNNDIFVSNQQALSDIRQALGIGSSSKFTSQNARDQIPLNENSLPTAINVEPQPPVGLLIKDSASSKDLKNLCTFAAEASQDERGMAVTQNTLHPWEMQENRTVIIKASYKEDIIRFRLPHSAGVLAVKDEISKRLKLEVGTFDIKYLDDDHEWVMLTCDSDLEECIEISRLSGAHIIRLSVHDMMTHHGSSCGSSEFDHHSYVPRQFNMG</sequence>
<dbReference type="InterPro" id="IPR003035">
    <property type="entry name" value="RWP-RK_dom"/>
</dbReference>
<comment type="caution">
    <text evidence="8">The sequence shown here is derived from an EMBL/GenBank/DDBJ whole genome shotgun (WGS) entry which is preliminary data.</text>
</comment>
<dbReference type="InterPro" id="IPR055081">
    <property type="entry name" value="NLP1-9_GAF"/>
</dbReference>
<evidence type="ECO:0000259" key="6">
    <source>
        <dbReference type="PROSITE" id="PS51519"/>
    </source>
</evidence>
<name>A0A4S8JKA9_MUSBA</name>
<dbReference type="InterPro" id="IPR034891">
    <property type="entry name" value="PB1_NLP"/>
</dbReference>
<evidence type="ECO:0000256" key="2">
    <source>
        <dbReference type="ARBA" id="ARBA00023125"/>
    </source>
</evidence>
<keyword evidence="9" id="KW-1185">Reference proteome</keyword>
<feature type="region of interest" description="Disordered" evidence="5">
    <location>
        <begin position="504"/>
        <end position="547"/>
    </location>
</feature>
<feature type="compositionally biased region" description="Polar residues" evidence="5">
    <location>
        <begin position="740"/>
        <end position="749"/>
    </location>
</feature>
<feature type="compositionally biased region" description="Polar residues" evidence="5">
    <location>
        <begin position="562"/>
        <end position="574"/>
    </location>
</feature>
<keyword evidence="2" id="KW-0238">DNA-binding</keyword>